<sequence>MELQDLSLPSNGFVAFIMKHNATLSYVAFANVEVLEGTWEEPLQKVIEMNQLHHLQLINLYQTGLSVKVPDSFNLMFDKMEPEVVLLDRNDINIAADVFRHYFWTTASNLAGDSRHVVDLRLVDAAVNGEIEYGSGLRKA</sequence>
<dbReference type="Proteomes" id="UP000799777">
    <property type="component" value="Unassembled WGS sequence"/>
</dbReference>
<evidence type="ECO:0000313" key="2">
    <source>
        <dbReference type="Proteomes" id="UP000799777"/>
    </source>
</evidence>
<dbReference type="EMBL" id="ML978520">
    <property type="protein sequence ID" value="KAF2022588.1"/>
    <property type="molecule type" value="Genomic_DNA"/>
</dbReference>
<keyword evidence="2" id="KW-1185">Reference proteome</keyword>
<reference evidence="1" key="1">
    <citation type="journal article" date="2020" name="Stud. Mycol.">
        <title>101 Dothideomycetes genomes: a test case for predicting lifestyles and emergence of pathogens.</title>
        <authorList>
            <person name="Haridas S."/>
            <person name="Albert R."/>
            <person name="Binder M."/>
            <person name="Bloem J."/>
            <person name="Labutti K."/>
            <person name="Salamov A."/>
            <person name="Andreopoulos B."/>
            <person name="Baker S."/>
            <person name="Barry K."/>
            <person name="Bills G."/>
            <person name="Bluhm B."/>
            <person name="Cannon C."/>
            <person name="Castanera R."/>
            <person name="Culley D."/>
            <person name="Daum C."/>
            <person name="Ezra D."/>
            <person name="Gonzalez J."/>
            <person name="Henrissat B."/>
            <person name="Kuo A."/>
            <person name="Liang C."/>
            <person name="Lipzen A."/>
            <person name="Lutzoni F."/>
            <person name="Magnuson J."/>
            <person name="Mondo S."/>
            <person name="Nolan M."/>
            <person name="Ohm R."/>
            <person name="Pangilinan J."/>
            <person name="Park H.-J."/>
            <person name="Ramirez L."/>
            <person name="Alfaro M."/>
            <person name="Sun H."/>
            <person name="Tritt A."/>
            <person name="Yoshinaga Y."/>
            <person name="Zwiers L.-H."/>
            <person name="Turgeon B."/>
            <person name="Goodwin S."/>
            <person name="Spatafora J."/>
            <person name="Crous P."/>
            <person name="Grigoriev I."/>
        </authorList>
    </citation>
    <scope>NUCLEOTIDE SEQUENCE</scope>
    <source>
        <strain evidence="1">CBS 110217</strain>
    </source>
</reference>
<accession>A0A9P4GTD5</accession>
<dbReference type="AlphaFoldDB" id="A0A9P4GTD5"/>
<protein>
    <submittedName>
        <fullName evidence="1">Uncharacterized protein</fullName>
    </submittedName>
</protein>
<proteinExistence type="predicted"/>
<comment type="caution">
    <text evidence="1">The sequence shown here is derived from an EMBL/GenBank/DDBJ whole genome shotgun (WGS) entry which is preliminary data.</text>
</comment>
<evidence type="ECO:0000313" key="1">
    <source>
        <dbReference type="EMBL" id="KAF2022588.1"/>
    </source>
</evidence>
<dbReference type="OrthoDB" id="10455152at2759"/>
<name>A0A9P4GTD5_9PLEO</name>
<gene>
    <name evidence="1" type="ORF">EK21DRAFT_119599</name>
</gene>
<organism evidence="1 2">
    <name type="scientific">Setomelanomma holmii</name>
    <dbReference type="NCBI Taxonomy" id="210430"/>
    <lineage>
        <taxon>Eukaryota</taxon>
        <taxon>Fungi</taxon>
        <taxon>Dikarya</taxon>
        <taxon>Ascomycota</taxon>
        <taxon>Pezizomycotina</taxon>
        <taxon>Dothideomycetes</taxon>
        <taxon>Pleosporomycetidae</taxon>
        <taxon>Pleosporales</taxon>
        <taxon>Pleosporineae</taxon>
        <taxon>Phaeosphaeriaceae</taxon>
        <taxon>Setomelanomma</taxon>
    </lineage>
</organism>